<evidence type="ECO:0000313" key="3">
    <source>
        <dbReference type="Proteomes" id="UP000253501"/>
    </source>
</evidence>
<sequence>MSSVLTAHRPARSRSAGPRLAFFGILAVLFIAGVAATLAWHASMPAMGAMPMPGGWTMSMAWMRMCGQTWTRTAMAFLGMWIAMMVPMMLPSLAPMLWRYRQALAAAGQVRPGMSTVLAGAGYFFVWGMVGLAVFPAGAALAAIATQAQGLARAAPLAAAVVLMMAGVLQFTAWKARQLACCTNAAGRTRALPAAAGSAWRHGLRLGLHCIRCCAGLTAALLVMGVMDLRVMAAVTLAMTLERWKPAGARVTRLAVRLTGAVLVGVGVATLVQAGWGG</sequence>
<evidence type="ECO:0000256" key="1">
    <source>
        <dbReference type="SAM" id="Phobius"/>
    </source>
</evidence>
<feature type="transmembrane region" description="Helical" evidence="1">
    <location>
        <begin position="151"/>
        <end position="169"/>
    </location>
</feature>
<accession>A0A367PLP5</accession>
<proteinExistence type="predicted"/>
<dbReference type="Proteomes" id="UP000253501">
    <property type="component" value="Unassembled WGS sequence"/>
</dbReference>
<dbReference type="InterPro" id="IPR018688">
    <property type="entry name" value="PpoB2-like"/>
</dbReference>
<evidence type="ECO:0000313" key="2">
    <source>
        <dbReference type="EMBL" id="RCJ08829.1"/>
    </source>
</evidence>
<feature type="transmembrane region" description="Helical" evidence="1">
    <location>
        <begin position="20"/>
        <end position="40"/>
    </location>
</feature>
<keyword evidence="1" id="KW-0472">Membrane</keyword>
<name>A0A367PLP5_CUPNE</name>
<dbReference type="RefSeq" id="WP_114131607.1">
    <property type="nucleotide sequence ID" value="NZ_CP068435.1"/>
</dbReference>
<comment type="caution">
    <text evidence="2">The sequence shown here is derived from an EMBL/GenBank/DDBJ whole genome shotgun (WGS) entry which is preliminary data.</text>
</comment>
<reference evidence="2 3" key="1">
    <citation type="submission" date="2018-04" db="EMBL/GenBank/DDBJ databases">
        <title>Cupriavidus necator CR12 genome sequencing and assembly.</title>
        <authorList>
            <person name="Ben Fekih I."/>
            <person name="Mazhar H.S."/>
            <person name="Bello S.K."/>
            <person name="Rensing C."/>
        </authorList>
    </citation>
    <scope>NUCLEOTIDE SEQUENCE [LARGE SCALE GENOMIC DNA]</scope>
    <source>
        <strain evidence="2 3">CR12</strain>
    </source>
</reference>
<keyword evidence="1" id="KW-0812">Transmembrane</keyword>
<feature type="transmembrane region" description="Helical" evidence="1">
    <location>
        <begin position="206"/>
        <end position="233"/>
    </location>
</feature>
<feature type="transmembrane region" description="Helical" evidence="1">
    <location>
        <begin position="118"/>
        <end position="144"/>
    </location>
</feature>
<feature type="transmembrane region" description="Helical" evidence="1">
    <location>
        <begin position="254"/>
        <end position="276"/>
    </location>
</feature>
<protein>
    <submittedName>
        <fullName evidence="2">DUF2182 domain-containing protein</fullName>
    </submittedName>
</protein>
<feature type="transmembrane region" description="Helical" evidence="1">
    <location>
        <begin position="75"/>
        <end position="98"/>
    </location>
</feature>
<feature type="transmembrane region" description="Helical" evidence="1">
    <location>
        <begin position="46"/>
        <end position="63"/>
    </location>
</feature>
<dbReference type="AlphaFoldDB" id="A0A367PLP5"/>
<dbReference type="EMBL" id="QDHA01000021">
    <property type="protein sequence ID" value="RCJ08829.1"/>
    <property type="molecule type" value="Genomic_DNA"/>
</dbReference>
<organism evidence="2 3">
    <name type="scientific">Cupriavidus necator</name>
    <name type="common">Alcaligenes eutrophus</name>
    <name type="synonym">Ralstonia eutropha</name>
    <dbReference type="NCBI Taxonomy" id="106590"/>
    <lineage>
        <taxon>Bacteria</taxon>
        <taxon>Pseudomonadati</taxon>
        <taxon>Pseudomonadota</taxon>
        <taxon>Betaproteobacteria</taxon>
        <taxon>Burkholderiales</taxon>
        <taxon>Burkholderiaceae</taxon>
        <taxon>Cupriavidus</taxon>
    </lineage>
</organism>
<gene>
    <name evidence="2" type="ORF">DDK22_08665</name>
</gene>
<keyword evidence="1" id="KW-1133">Transmembrane helix</keyword>
<dbReference type="Pfam" id="PF09948">
    <property type="entry name" value="PpoB2"/>
    <property type="match status" value="1"/>
</dbReference>